<dbReference type="KEGG" id="mcoo:MCOO_19420"/>
<keyword evidence="1" id="KW-0472">Membrane</keyword>
<dbReference type="PANTHER" id="PTHR42877">
    <property type="entry name" value="L-ORNITHINE N(5)-MONOOXYGENASE-RELATED"/>
    <property type="match status" value="1"/>
</dbReference>
<evidence type="ECO:0000313" key="2">
    <source>
        <dbReference type="EMBL" id="BBX45927.1"/>
    </source>
</evidence>
<dbReference type="Gene3D" id="3.50.50.60">
    <property type="entry name" value="FAD/NAD(P)-binding domain"/>
    <property type="match status" value="2"/>
</dbReference>
<dbReference type="SUPFAM" id="SSF51905">
    <property type="entry name" value="FAD/NAD(P)-binding domain"/>
    <property type="match status" value="2"/>
</dbReference>
<keyword evidence="1" id="KW-0812">Transmembrane</keyword>
<dbReference type="Proteomes" id="UP000465866">
    <property type="component" value="Chromosome"/>
</dbReference>
<keyword evidence="3" id="KW-1185">Reference proteome</keyword>
<gene>
    <name evidence="2" type="ORF">MCOO_19420</name>
</gene>
<dbReference type="InterPro" id="IPR051209">
    <property type="entry name" value="FAD-bind_Monooxygenase_sf"/>
</dbReference>
<protein>
    <submittedName>
        <fullName evidence="2">Putative monooxygenase</fullName>
    </submittedName>
</protein>
<keyword evidence="2" id="KW-0503">Monooxygenase</keyword>
<organism evidence="2 3">
    <name type="scientific">Mycobacterium cookii</name>
    <dbReference type="NCBI Taxonomy" id="1775"/>
    <lineage>
        <taxon>Bacteria</taxon>
        <taxon>Bacillati</taxon>
        <taxon>Actinomycetota</taxon>
        <taxon>Actinomycetes</taxon>
        <taxon>Mycobacteriales</taxon>
        <taxon>Mycobacteriaceae</taxon>
        <taxon>Mycobacterium</taxon>
    </lineage>
</organism>
<evidence type="ECO:0000313" key="3">
    <source>
        <dbReference type="Proteomes" id="UP000465866"/>
    </source>
</evidence>
<proteinExistence type="predicted"/>
<reference evidence="2 3" key="1">
    <citation type="journal article" date="2019" name="Emerg. Microbes Infect.">
        <title>Comprehensive subspecies identification of 175 nontuberculous mycobacteria species based on 7547 genomic profiles.</title>
        <authorList>
            <person name="Matsumoto Y."/>
            <person name="Kinjo T."/>
            <person name="Motooka D."/>
            <person name="Nabeya D."/>
            <person name="Jung N."/>
            <person name="Uechi K."/>
            <person name="Horii T."/>
            <person name="Iida T."/>
            <person name="Fujita J."/>
            <person name="Nakamura S."/>
        </authorList>
    </citation>
    <scope>NUCLEOTIDE SEQUENCE [LARGE SCALE GENOMIC DNA]</scope>
    <source>
        <strain evidence="2 3">JCM 12404</strain>
    </source>
</reference>
<dbReference type="EMBL" id="AP022569">
    <property type="protein sequence ID" value="BBX45927.1"/>
    <property type="molecule type" value="Genomic_DNA"/>
</dbReference>
<evidence type="ECO:0000256" key="1">
    <source>
        <dbReference type="SAM" id="Phobius"/>
    </source>
</evidence>
<dbReference type="AlphaFoldDB" id="A0A7I7KVS2"/>
<sequence>MTATAGRRDPRIVIVGAGMAGIAVAHVLKQNGFGDFTILEKGSDVGGVWHWNRYPGLRCDVPSYGYQFAFAPKPDWSHIWATGDEIQRYHHDLVDALQLRSHLRLNCEVTAAEFTGSRWRITTADGDEIDADFVVTATGVLHHPAIPDIPGLDSFSGPVVHTARWTGIETSGKRVGVIGTGSTGVQVFSALQPDASHITHFARTPQWVMWMPMRLRQPRIVGRLLRRLPRQDKTVRLSQRVGSDYLVDLVIRPTWRRRAAQRYGWMCLRALVRDKDLRAKLTPDYQPFCKRQVLSGDYYRRISRPNASFVNEPIAEITATGLRTTDGIHHDLDAIVLATGFQAHNYMRPMLVRGRDGVSINDAWAKGPRAWGMTAIPGFPNLFMVLGPNSPTGSISLQHVAELTARYITAWLNRFRDGDISTVEVTEEATSRFADDVAEAMVPTVWNTGCNSWYFADDSHIDLWPFDRKRLNRMLSQPSDDDYILTR</sequence>
<dbReference type="GO" id="GO:0004497">
    <property type="term" value="F:monooxygenase activity"/>
    <property type="evidence" value="ECO:0007669"/>
    <property type="project" value="UniProtKB-KW"/>
</dbReference>
<dbReference type="InterPro" id="IPR036188">
    <property type="entry name" value="FAD/NAD-bd_sf"/>
</dbReference>
<accession>A0A7I7KVS2</accession>
<dbReference type="PRINTS" id="PR00419">
    <property type="entry name" value="ADXRDTASE"/>
</dbReference>
<feature type="transmembrane region" description="Helical" evidence="1">
    <location>
        <begin position="12"/>
        <end position="28"/>
    </location>
</feature>
<dbReference type="Pfam" id="PF13738">
    <property type="entry name" value="Pyr_redox_3"/>
    <property type="match status" value="1"/>
</dbReference>
<dbReference type="PANTHER" id="PTHR42877:SF4">
    <property type="entry name" value="FAD_NAD(P)-BINDING DOMAIN-CONTAINING PROTEIN-RELATED"/>
    <property type="match status" value="1"/>
</dbReference>
<keyword evidence="2" id="KW-0560">Oxidoreductase</keyword>
<keyword evidence="1" id="KW-1133">Transmembrane helix</keyword>
<name>A0A7I7KVS2_9MYCO</name>
<dbReference type="RefSeq" id="WP_163776156.1">
    <property type="nucleotide sequence ID" value="NZ_AP022569.1"/>
</dbReference>